<keyword evidence="1" id="KW-0472">Membrane</keyword>
<name>A0A6J6CDU8_9ZZZZ</name>
<dbReference type="AlphaFoldDB" id="A0A6J6CDU8"/>
<gene>
    <name evidence="2" type="ORF">UFOPK1503_00934</name>
</gene>
<organism evidence="2">
    <name type="scientific">freshwater metagenome</name>
    <dbReference type="NCBI Taxonomy" id="449393"/>
    <lineage>
        <taxon>unclassified sequences</taxon>
        <taxon>metagenomes</taxon>
        <taxon>ecological metagenomes</taxon>
    </lineage>
</organism>
<evidence type="ECO:0000313" key="2">
    <source>
        <dbReference type="EMBL" id="CAB4549511.1"/>
    </source>
</evidence>
<dbReference type="EMBL" id="CAEZST010000016">
    <property type="protein sequence ID" value="CAB4549511.1"/>
    <property type="molecule type" value="Genomic_DNA"/>
</dbReference>
<feature type="transmembrane region" description="Helical" evidence="1">
    <location>
        <begin position="58"/>
        <end position="75"/>
    </location>
</feature>
<feature type="transmembrane region" description="Helical" evidence="1">
    <location>
        <begin position="30"/>
        <end position="52"/>
    </location>
</feature>
<feature type="transmembrane region" description="Helical" evidence="1">
    <location>
        <begin position="6"/>
        <end position="23"/>
    </location>
</feature>
<keyword evidence="1" id="KW-0812">Transmembrane</keyword>
<protein>
    <submittedName>
        <fullName evidence="2">Unannotated protein</fullName>
    </submittedName>
</protein>
<evidence type="ECO:0000256" key="1">
    <source>
        <dbReference type="SAM" id="Phobius"/>
    </source>
</evidence>
<accession>A0A6J6CDU8</accession>
<proteinExistence type="predicted"/>
<reference evidence="2" key="1">
    <citation type="submission" date="2020-05" db="EMBL/GenBank/DDBJ databases">
        <authorList>
            <person name="Chiriac C."/>
            <person name="Salcher M."/>
            <person name="Ghai R."/>
            <person name="Kavagutti S V."/>
        </authorList>
    </citation>
    <scope>NUCLEOTIDE SEQUENCE</scope>
</reference>
<keyword evidence="1" id="KW-1133">Transmembrane helix</keyword>
<sequence length="99" mass="10798">MEVLVIALYGLLLALVAPFVLPPSDHYGKAVPAAISLVAGSVIWIVLTWLGFSYQSAWIWFAVMLGMPAAGWLGTRWLDKARQKNETDRLNAIRSGGKA</sequence>